<dbReference type="AlphaFoldDB" id="A0A836BR80"/>
<dbReference type="InterPro" id="IPR000073">
    <property type="entry name" value="AB_hydrolase_1"/>
</dbReference>
<keyword evidence="1" id="KW-0442">Lipid degradation</keyword>
<protein>
    <recommendedName>
        <fullName evidence="8">Triacylglycerol lipase</fullName>
    </recommendedName>
</protein>
<dbReference type="InterPro" id="IPR006693">
    <property type="entry name" value="AB_hydrolase_lipase"/>
</dbReference>
<gene>
    <name evidence="6" type="ORF">HYH03_015430</name>
</gene>
<sequence>MSLALAEEPHQDPHVAFRADALDRVEQLVLPYGYPLQVHQVVTEDGFVLTLLRMPYGDDSSPTASRTALDAAAAPRTSSSRRRLHGLRGAGAAAAIKTTATLQTAAAASTASTSATARTTASARTQADSATRSSTTEDRSEPAAGRAGGSGAKPSDICQGWLERSHPGRTGAAQRSAGAGAASGSESGGVGAGAGAGGRPVVFLQHGLLDSAAGFLVNGPGRSLAFLLADQGYDVWLGNVRGNTLSRTHMALEPADVRFWQWSYDEMAQYDLPAMLTYAACTSGVASLSYLGHSQGTTVILAALAGSGGEAGAAPRPPSLPPGLVERAVLLAPVAVAKHITSVPLLAMATLNTDDMFSLLGLHEFLPSDALVAALEGGLCALQPYLCVSFLAALCGYNPDNLDNSRLPLYLSYTPAGTSVQNMAHWAQAVRARAPNSMRLFDFGPDCPNGRCNQLMYGSLQPPRYNLSAITTPLAIFSGLQDRMSTPLDLEYLRESLGAGVVRLATVLEAYEHLDFVWGIDAKEALYDDVMRFLAGPIGPNA</sequence>
<evidence type="ECO:0000256" key="3">
    <source>
        <dbReference type="SAM" id="MobiDB-lite"/>
    </source>
</evidence>
<dbReference type="GO" id="GO:0016042">
    <property type="term" value="P:lipid catabolic process"/>
    <property type="evidence" value="ECO:0007669"/>
    <property type="project" value="UniProtKB-KW"/>
</dbReference>
<feature type="compositionally biased region" description="Low complexity" evidence="3">
    <location>
        <begin position="108"/>
        <end position="134"/>
    </location>
</feature>
<evidence type="ECO:0000256" key="1">
    <source>
        <dbReference type="ARBA" id="ARBA00022963"/>
    </source>
</evidence>
<dbReference type="Pfam" id="PF00561">
    <property type="entry name" value="Abhydrolase_1"/>
    <property type="match status" value="1"/>
</dbReference>
<feature type="region of interest" description="Disordered" evidence="3">
    <location>
        <begin position="59"/>
        <end position="86"/>
    </location>
</feature>
<keyword evidence="2" id="KW-0443">Lipid metabolism</keyword>
<evidence type="ECO:0000313" key="7">
    <source>
        <dbReference type="Proteomes" id="UP000612055"/>
    </source>
</evidence>
<feature type="region of interest" description="Disordered" evidence="3">
    <location>
        <begin position="108"/>
        <end position="191"/>
    </location>
</feature>
<comment type="caution">
    <text evidence="6">The sequence shown here is derived from an EMBL/GenBank/DDBJ whole genome shotgun (WGS) entry which is preliminary data.</text>
</comment>
<dbReference type="Proteomes" id="UP000612055">
    <property type="component" value="Unassembled WGS sequence"/>
</dbReference>
<dbReference type="OrthoDB" id="9974421at2759"/>
<dbReference type="Pfam" id="PF04083">
    <property type="entry name" value="Abhydro_lipase"/>
    <property type="match status" value="1"/>
</dbReference>
<dbReference type="EMBL" id="JAEHOE010000121">
    <property type="protein sequence ID" value="KAG2485847.1"/>
    <property type="molecule type" value="Genomic_DNA"/>
</dbReference>
<dbReference type="PANTHER" id="PTHR11005">
    <property type="entry name" value="LYSOSOMAL ACID LIPASE-RELATED"/>
    <property type="match status" value="1"/>
</dbReference>
<dbReference type="InterPro" id="IPR029058">
    <property type="entry name" value="AB_hydrolase_fold"/>
</dbReference>
<proteinExistence type="predicted"/>
<keyword evidence="7" id="KW-1185">Reference proteome</keyword>
<feature type="compositionally biased region" description="Low complexity" evidence="3">
    <location>
        <begin position="168"/>
        <end position="185"/>
    </location>
</feature>
<reference evidence="6" key="1">
    <citation type="journal article" date="2020" name="bioRxiv">
        <title>Comparative genomics of Chlamydomonas.</title>
        <authorList>
            <person name="Craig R.J."/>
            <person name="Hasan A.R."/>
            <person name="Ness R.W."/>
            <person name="Keightley P.D."/>
        </authorList>
    </citation>
    <scope>NUCLEOTIDE SEQUENCE</scope>
    <source>
        <strain evidence="6">CCAP 11/70</strain>
    </source>
</reference>
<feature type="domain" description="Partial AB-hydrolase lipase" evidence="5">
    <location>
        <begin position="26"/>
        <end position="62"/>
    </location>
</feature>
<organism evidence="6 7">
    <name type="scientific">Edaphochlamys debaryana</name>
    <dbReference type="NCBI Taxonomy" id="47281"/>
    <lineage>
        <taxon>Eukaryota</taxon>
        <taxon>Viridiplantae</taxon>
        <taxon>Chlorophyta</taxon>
        <taxon>core chlorophytes</taxon>
        <taxon>Chlorophyceae</taxon>
        <taxon>CS clade</taxon>
        <taxon>Chlamydomonadales</taxon>
        <taxon>Chlamydomonadales incertae sedis</taxon>
        <taxon>Edaphochlamys</taxon>
    </lineage>
</organism>
<feature type="compositionally biased region" description="Low complexity" evidence="3">
    <location>
        <begin position="62"/>
        <end position="78"/>
    </location>
</feature>
<dbReference type="SUPFAM" id="SSF53474">
    <property type="entry name" value="alpha/beta-Hydrolases"/>
    <property type="match status" value="1"/>
</dbReference>
<evidence type="ECO:0000256" key="2">
    <source>
        <dbReference type="ARBA" id="ARBA00023098"/>
    </source>
</evidence>
<name>A0A836BR80_9CHLO</name>
<evidence type="ECO:0000259" key="4">
    <source>
        <dbReference type="Pfam" id="PF00561"/>
    </source>
</evidence>
<evidence type="ECO:0000313" key="6">
    <source>
        <dbReference type="EMBL" id="KAG2485847.1"/>
    </source>
</evidence>
<dbReference type="FunFam" id="3.40.50.1820:FF:000179">
    <property type="entry name" value="Lipase"/>
    <property type="match status" value="1"/>
</dbReference>
<evidence type="ECO:0000259" key="5">
    <source>
        <dbReference type="Pfam" id="PF04083"/>
    </source>
</evidence>
<accession>A0A836BR80</accession>
<evidence type="ECO:0008006" key="8">
    <source>
        <dbReference type="Google" id="ProtNLM"/>
    </source>
</evidence>
<feature type="domain" description="AB hydrolase-1" evidence="4">
    <location>
        <begin position="200"/>
        <end position="516"/>
    </location>
</feature>
<dbReference type="Gene3D" id="3.40.50.1820">
    <property type="entry name" value="alpha/beta hydrolase"/>
    <property type="match status" value="1"/>
</dbReference>